<dbReference type="GeneID" id="22572549"/>
<dbReference type="EC" id="3.4.22.15" evidence="9"/>
<dbReference type="SUPFAM" id="SSF54001">
    <property type="entry name" value="Cysteine proteinases"/>
    <property type="match status" value="1"/>
</dbReference>
<dbReference type="Pfam" id="PF12131">
    <property type="entry name" value="DUF3586"/>
    <property type="match status" value="1"/>
</dbReference>
<evidence type="ECO:0000256" key="4">
    <source>
        <dbReference type="ARBA" id="ARBA00022801"/>
    </source>
</evidence>
<gene>
    <name evidence="9" type="ORF">LPMP_080870</name>
</gene>
<dbReference type="KEGG" id="lpan:LPMP_080870"/>
<dbReference type="FunFam" id="3.90.70.10:FF:000138">
    <property type="entry name" value="Cruzipain"/>
    <property type="match status" value="1"/>
</dbReference>
<evidence type="ECO:0000313" key="9">
    <source>
        <dbReference type="EMBL" id="AIN95895.2"/>
    </source>
</evidence>
<evidence type="ECO:0000313" key="10">
    <source>
        <dbReference type="Proteomes" id="UP000063063"/>
    </source>
</evidence>
<dbReference type="MEROPS" id="C01.074"/>
<dbReference type="EMBL" id="CP009377">
    <property type="protein sequence ID" value="AIN95895.2"/>
    <property type="molecule type" value="Genomic_DNA"/>
</dbReference>
<dbReference type="VEuPathDB" id="TriTrypDB:LPMP_080870"/>
<keyword evidence="6" id="KW-0865">Zymogen</keyword>
<dbReference type="OrthoDB" id="264239at2759"/>
<keyword evidence="4 9" id="KW-0378">Hydrolase</keyword>
<proteinExistence type="inferred from homology"/>
<dbReference type="eggNOG" id="KOG1542">
    <property type="taxonomic scope" value="Eukaryota"/>
</dbReference>
<dbReference type="RefSeq" id="XP_010704217.1">
    <property type="nucleotide sequence ID" value="XM_010705915.1"/>
</dbReference>
<dbReference type="PRINTS" id="PR00705">
    <property type="entry name" value="PAPAIN"/>
</dbReference>
<dbReference type="InterPro" id="IPR038765">
    <property type="entry name" value="Papain-like_cys_pep_sf"/>
</dbReference>
<dbReference type="Gene3D" id="1.10.287.2250">
    <property type="match status" value="1"/>
</dbReference>
<dbReference type="InterPro" id="IPR000668">
    <property type="entry name" value="Peptidase_C1A_C"/>
</dbReference>
<dbReference type="CDD" id="cd02248">
    <property type="entry name" value="Peptidase_C1A"/>
    <property type="match status" value="1"/>
</dbReference>
<keyword evidence="3" id="KW-0732">Signal</keyword>
<dbReference type="Pfam" id="PF08246">
    <property type="entry name" value="Inhibitor_I29"/>
    <property type="match status" value="1"/>
</dbReference>
<sequence>MAVPRVLLCVVAAMCVLLAAAGVPARAMYVGRPVSVLFEEFKQTYKRVYATLAEEQQRVANFQRNLELMREHQANNPHARFGITKFFDLSEAEFATRYLSGATHFAKAKKFASQHYRKVGADLSTAPAAVDWRQMGAVTPVKDQGACGSCWAFSAIGNIESQWYVTTHSLITLSEQELVSCDDVDEGCNGGLMLQAFDWLLNNKNGAVYTGASYPYVSGNGSVPECSESSELVVGAYIDGHVTIESNEDTMAAWLAVNGPIAIAVDASAFMSYTGGILTSCDGRQLNHGVLLVGYNMTGEVPYWLIKNSWGENWGEKDYVRVRKGTNECLIQEYPVSAQTSGSTTPGPTTTTKAPKGLAVVAQSDYVGLKCSDRCRSIQVIFGEWHGGPRGEDFIVLCALKEVFMRTYPSSDCSGTQRYGVIGDAVSLKMFGGLDMSANMPV</sequence>
<keyword evidence="10" id="KW-1185">Reference proteome</keyword>
<evidence type="ECO:0000256" key="5">
    <source>
        <dbReference type="ARBA" id="ARBA00022807"/>
    </source>
</evidence>
<evidence type="ECO:0000256" key="8">
    <source>
        <dbReference type="ARBA" id="ARBA00023180"/>
    </source>
</evidence>
<keyword evidence="7" id="KW-1015">Disulfide bond</keyword>
<name>A0A088RJB4_LEIPA</name>
<dbReference type="InterPro" id="IPR013128">
    <property type="entry name" value="Peptidase_C1A"/>
</dbReference>
<dbReference type="InterPro" id="IPR025660">
    <property type="entry name" value="Pept_his_AS"/>
</dbReference>
<dbReference type="AlphaFoldDB" id="A0A088RJB4"/>
<evidence type="ECO:0000256" key="7">
    <source>
        <dbReference type="ARBA" id="ARBA00023157"/>
    </source>
</evidence>
<evidence type="ECO:0000256" key="6">
    <source>
        <dbReference type="ARBA" id="ARBA00023145"/>
    </source>
</evidence>
<dbReference type="Gene3D" id="3.90.70.10">
    <property type="entry name" value="Cysteine proteinases"/>
    <property type="match status" value="1"/>
</dbReference>
<dbReference type="PROSITE" id="PS00639">
    <property type="entry name" value="THIOL_PROTEASE_HIS"/>
    <property type="match status" value="1"/>
</dbReference>
<dbReference type="InterPro" id="IPR000169">
    <property type="entry name" value="Pept_cys_AS"/>
</dbReference>
<evidence type="ECO:0000256" key="2">
    <source>
        <dbReference type="ARBA" id="ARBA00022670"/>
    </source>
</evidence>
<keyword evidence="5" id="KW-0788">Thiol protease</keyword>
<dbReference type="PANTHER" id="PTHR12411">
    <property type="entry name" value="CYSTEINE PROTEASE FAMILY C1-RELATED"/>
    <property type="match status" value="1"/>
</dbReference>
<organism evidence="9 10">
    <name type="scientific">Leishmania panamensis</name>
    <dbReference type="NCBI Taxonomy" id="5679"/>
    <lineage>
        <taxon>Eukaryota</taxon>
        <taxon>Discoba</taxon>
        <taxon>Euglenozoa</taxon>
        <taxon>Kinetoplastea</taxon>
        <taxon>Metakinetoplastina</taxon>
        <taxon>Trypanosomatida</taxon>
        <taxon>Trypanosomatidae</taxon>
        <taxon>Leishmaniinae</taxon>
        <taxon>Leishmania</taxon>
        <taxon>Leishmania guyanensis species complex</taxon>
    </lineage>
</organism>
<evidence type="ECO:0000256" key="1">
    <source>
        <dbReference type="ARBA" id="ARBA00008455"/>
    </source>
</evidence>
<dbReference type="SMART" id="SM00848">
    <property type="entry name" value="Inhibitor_I29"/>
    <property type="match status" value="1"/>
</dbReference>
<reference evidence="9 10" key="1">
    <citation type="journal article" date="2015" name="Sci. Rep.">
        <title>The genome of Leishmania panamensis: insights into genomics of the L. (Viannia) subgenus.</title>
        <authorList>
            <person name="Llanes A."/>
            <person name="Restrepo C.M."/>
            <person name="Vecchio G.D."/>
            <person name="Anguizola F.J."/>
            <person name="Lleonart R."/>
        </authorList>
    </citation>
    <scope>NUCLEOTIDE SEQUENCE [LARGE SCALE GENOMIC DNA]</scope>
    <source>
        <strain evidence="9 10">MHOM/PA/94/PSC-1</strain>
    </source>
</reference>
<comment type="similarity">
    <text evidence="1">Belongs to the peptidase C1 family.</text>
</comment>
<keyword evidence="2" id="KW-0645">Protease</keyword>
<dbReference type="PROSITE" id="PS00139">
    <property type="entry name" value="THIOL_PROTEASE_CYS"/>
    <property type="match status" value="1"/>
</dbReference>
<accession>A0A088RJB4</accession>
<dbReference type="SMART" id="SM00645">
    <property type="entry name" value="Pept_C1"/>
    <property type="match status" value="1"/>
</dbReference>
<dbReference type="GO" id="GO:0004197">
    <property type="term" value="F:cysteine-type endopeptidase activity"/>
    <property type="evidence" value="ECO:0007669"/>
    <property type="project" value="UniProtKB-EC"/>
</dbReference>
<dbReference type="Pfam" id="PF00112">
    <property type="entry name" value="Peptidase_C1"/>
    <property type="match status" value="1"/>
</dbReference>
<evidence type="ECO:0000256" key="3">
    <source>
        <dbReference type="ARBA" id="ARBA00022729"/>
    </source>
</evidence>
<dbReference type="InterPro" id="IPR039417">
    <property type="entry name" value="Peptidase_C1A_papain-like"/>
</dbReference>
<dbReference type="SMR" id="A0A088RJB4"/>
<dbReference type="Proteomes" id="UP000063063">
    <property type="component" value="Chromosome 8"/>
</dbReference>
<protein>
    <submittedName>
        <fullName evidence="9">Cathepsin L-like protease</fullName>
        <ecNumber evidence="9">3.4.22.15</ecNumber>
    </submittedName>
</protein>
<dbReference type="GO" id="GO:0006508">
    <property type="term" value="P:proteolysis"/>
    <property type="evidence" value="ECO:0007669"/>
    <property type="project" value="UniProtKB-KW"/>
</dbReference>
<dbReference type="VEuPathDB" id="TriTrypDB:LPAL13_080011500"/>
<keyword evidence="8" id="KW-0325">Glycoprotein</keyword>
<dbReference type="InterPro" id="IPR013201">
    <property type="entry name" value="Prot_inhib_I29"/>
</dbReference>
<dbReference type="InterPro" id="IPR021981">
    <property type="entry name" value="DUF3586"/>
</dbReference>